<dbReference type="EMBL" id="JAHUTJ010017464">
    <property type="protein sequence ID" value="MED6270843.1"/>
    <property type="molecule type" value="Genomic_DNA"/>
</dbReference>
<proteinExistence type="predicted"/>
<evidence type="ECO:0000313" key="2">
    <source>
        <dbReference type="EMBL" id="MED6270843.1"/>
    </source>
</evidence>
<organism evidence="2 3">
    <name type="scientific">Characodon lateralis</name>
    <dbReference type="NCBI Taxonomy" id="208331"/>
    <lineage>
        <taxon>Eukaryota</taxon>
        <taxon>Metazoa</taxon>
        <taxon>Chordata</taxon>
        <taxon>Craniata</taxon>
        <taxon>Vertebrata</taxon>
        <taxon>Euteleostomi</taxon>
        <taxon>Actinopterygii</taxon>
        <taxon>Neopterygii</taxon>
        <taxon>Teleostei</taxon>
        <taxon>Neoteleostei</taxon>
        <taxon>Acanthomorphata</taxon>
        <taxon>Ovalentaria</taxon>
        <taxon>Atherinomorphae</taxon>
        <taxon>Cyprinodontiformes</taxon>
        <taxon>Goodeidae</taxon>
        <taxon>Characodon</taxon>
    </lineage>
</organism>
<sequence length="581" mass="64126">MNISLSIEQLFPRFPSLPGSASDLGSSWPRIWTLEATVGKIRDSISRPPNTVTQLDDALFQLNKLRDELEKIDNDLPPPLRDPGLEYELDKLQALLDSIHLIFKFKKDAIENYINPSNSGAHDIIKNAYYESRDADKKVNSTGNTAKEASDIREETKAIQNQVQPNNTRDLSKLKNNMSSQPDLTPVAKQVCGSVRSEPCNPLQCVGDSLCPPEGPACKNVTKCAGALPLSKRANADVIDVKDRLSKLSVKITEATEMLQNTQETTDQVRQLAKDLSSKTKKARDMLEEDFKETHNVVKVLKDFLSDPSSNLTQVQEVSDWILNARLPISLSILKSKLEELKNVAANLPTTMNVLKEAKPQLDTARKLLQEAQDTRFKALGAKSNVSGLLEGLESGNDSLSDLEEKMQDSMDLIESLNNNLTQAKDLLRPAENALEDTGALMTPMKAQLEGLKEQLEDAQEKGPYALNTANKAEEETAVAEADLKMLEVQLDRLKDKSDPGGTGETTPVADRLEKLQEKAGALANTTQKMTEALEGKADSLQKLQDEIFQKSATLEGLDAKLKNILTILRNRAEELRTCQG</sequence>
<dbReference type="Proteomes" id="UP001352852">
    <property type="component" value="Unassembled WGS sequence"/>
</dbReference>
<keyword evidence="1" id="KW-0175">Coiled coil</keyword>
<comment type="caution">
    <text evidence="2">The sequence shown here is derived from an EMBL/GenBank/DDBJ whole genome shotgun (WGS) entry which is preliminary data.</text>
</comment>
<accession>A0ABU7D6M6</accession>
<keyword evidence="3" id="KW-1185">Reference proteome</keyword>
<evidence type="ECO:0000313" key="3">
    <source>
        <dbReference type="Proteomes" id="UP001352852"/>
    </source>
</evidence>
<gene>
    <name evidence="2" type="ORF">CHARACLAT_014355</name>
</gene>
<evidence type="ECO:0000256" key="1">
    <source>
        <dbReference type="SAM" id="Coils"/>
    </source>
</evidence>
<protein>
    <submittedName>
        <fullName evidence="2">Uncharacterized protein</fullName>
    </submittedName>
</protein>
<reference evidence="2 3" key="1">
    <citation type="submission" date="2021-06" db="EMBL/GenBank/DDBJ databases">
        <authorList>
            <person name="Palmer J.M."/>
        </authorList>
    </citation>
    <scope>NUCLEOTIDE SEQUENCE [LARGE SCALE GENOMIC DNA]</scope>
    <source>
        <strain evidence="2 3">CL_MEX2019</strain>
        <tissue evidence="2">Muscle</tissue>
    </source>
</reference>
<name>A0ABU7D6M6_9TELE</name>
<feature type="coiled-coil region" evidence="1">
    <location>
        <begin position="400"/>
        <end position="561"/>
    </location>
</feature>